<keyword evidence="2" id="KW-1185">Reference proteome</keyword>
<organism evidence="1 2">
    <name type="scientific">Streptomyces virginiae</name>
    <name type="common">Streptomyces cinnamonensis</name>
    <dbReference type="NCBI Taxonomy" id="1961"/>
    <lineage>
        <taxon>Bacteria</taxon>
        <taxon>Bacillati</taxon>
        <taxon>Actinomycetota</taxon>
        <taxon>Actinomycetes</taxon>
        <taxon>Kitasatosporales</taxon>
        <taxon>Streptomycetaceae</taxon>
        <taxon>Streptomyces</taxon>
    </lineage>
</organism>
<dbReference type="SMART" id="SM00671">
    <property type="entry name" value="SEL1"/>
    <property type="match status" value="3"/>
</dbReference>
<dbReference type="InterPro" id="IPR011990">
    <property type="entry name" value="TPR-like_helical_dom_sf"/>
</dbReference>
<reference evidence="2" key="1">
    <citation type="submission" date="2020-09" db="EMBL/GenBank/DDBJ databases">
        <title>Whole genome shotgun sequence of Streptomyces cinnamonensis NBRC 15873.</title>
        <authorList>
            <person name="Komaki H."/>
            <person name="Tamura T."/>
        </authorList>
    </citation>
    <scope>NUCLEOTIDE SEQUENCE [LARGE SCALE GENOMIC DNA]</scope>
    <source>
        <strain evidence="2">NBRC 15873</strain>
    </source>
</reference>
<accession>A0ABQ3NH96</accession>
<gene>
    <name evidence="1" type="ORF">Scinn_16260</name>
</gene>
<dbReference type="SUPFAM" id="SSF81901">
    <property type="entry name" value="HCP-like"/>
    <property type="match status" value="2"/>
</dbReference>
<protein>
    <recommendedName>
        <fullName evidence="3">Restriction endonuclease type IV Mrr domain-containing protein</fullName>
    </recommendedName>
</protein>
<dbReference type="PANTHER" id="PTHR12558:SF13">
    <property type="entry name" value="CELL DIVISION CYCLE PROTEIN 27 HOMOLOG"/>
    <property type="match status" value="1"/>
</dbReference>
<comment type="caution">
    <text evidence="1">The sequence shown here is derived from an EMBL/GenBank/DDBJ whole genome shotgun (WGS) entry which is preliminary data.</text>
</comment>
<dbReference type="InterPro" id="IPR006597">
    <property type="entry name" value="Sel1-like"/>
</dbReference>
<dbReference type="Proteomes" id="UP000660554">
    <property type="component" value="Unassembled WGS sequence"/>
</dbReference>
<evidence type="ECO:0000313" key="1">
    <source>
        <dbReference type="EMBL" id="GHI12163.1"/>
    </source>
</evidence>
<name>A0ABQ3NH96_STRVG</name>
<proteinExistence type="predicted"/>
<dbReference type="PANTHER" id="PTHR12558">
    <property type="entry name" value="CELL DIVISION CYCLE 16,23,27"/>
    <property type="match status" value="1"/>
</dbReference>
<sequence>MVVDGKIDSLPFHDLGTWQRFEQLVWDVVRAAERLSACHRYGTPGQAQGGIDIAGRAADGSWHVFQVKHVERFTEGDARKALDTFVHGLRPYDASRFVIVTSCRGTPTQVRDLAQRYRARHPDVDLGEIWDAEHLGHLLRAQPAIVARHFGDEAARRFCDEDALREFTEGGLRRAGIPVGAADPFGLEVHEAIAVDDVTHEGSLTGLSGHADLADPLPGPLPAYFRRPFDDALDAAVDQAVAGRSVMKVLLGGSSTGKTRAMWEAVQRLPEGWHLWHPAGHDELLASVDALPPRTVLWLNEINRFLLSGDTDRDERVAARLAALLRGPRHAPVLVLGTAWQEHWSTMTTAPRDERAQTKALLAHGWIRVPESLTEDEVSALLSQPGPVDSRMLQAARLAESGHVIQYLAGGPAQLERYATATPTARAVLEAAMDARRLGHGPDLPQDFLRAAAAAYLTPLQRDLAQPGWFAAALEYLAAPCRGVRGPLAPVRNLPSYRLSDFVELHARRNRQPVCPEDEFWHAAVLHAAGADDRAALSRAALDRGRTTDAESLALAAAEDGEGAALYGLARWYEGHGTTDVEARLHYELAAELGVAAAQVAVAWRHEREDRLDEAESWYRKAVESSDRTDAVVGLASVLSRRGDEAAAGRLYDRALASGFFGARAVEYQARLQAAEGRHEPALHLTAQAFEAGNPEAFTGLAWAYMYKDTARAIAVLKQAMAAGDRNAPRELAWTYEQEGESELAEHFCEIAVSLGETNALRGLGMIRRSRGDYRSAAGLLWRAYNLGLRHSLSELARLREEEGSPRRAERLYRRALHEGDESAGAELVRILETRGRSREAEALAGRCPDLLEALALARAARGEPEAAEHLLAAHIAQGHSRLLLSLAALRERRGDRAGAERALRQAQDAGVHFASERLTQLSANTRRRG</sequence>
<dbReference type="Gene3D" id="1.25.40.10">
    <property type="entry name" value="Tetratricopeptide repeat domain"/>
    <property type="match status" value="2"/>
</dbReference>
<evidence type="ECO:0008006" key="3">
    <source>
        <dbReference type="Google" id="ProtNLM"/>
    </source>
</evidence>
<evidence type="ECO:0000313" key="2">
    <source>
        <dbReference type="Proteomes" id="UP000660554"/>
    </source>
</evidence>
<dbReference type="EMBL" id="BNDV01000007">
    <property type="protein sequence ID" value="GHI12163.1"/>
    <property type="molecule type" value="Genomic_DNA"/>
</dbReference>